<name>A0AAW0NZL3_9GOBI</name>
<evidence type="ECO:0000259" key="2">
    <source>
        <dbReference type="Pfam" id="PF11467"/>
    </source>
</evidence>
<protein>
    <recommendedName>
        <fullName evidence="2">Lens epithelium-derived growth factor integrase-binding domain-containing protein</fullName>
    </recommendedName>
</protein>
<proteinExistence type="predicted"/>
<dbReference type="SUPFAM" id="SSF140576">
    <property type="entry name" value="HIV integrase-binding domain"/>
    <property type="match status" value="1"/>
</dbReference>
<dbReference type="EMBL" id="JBBPFD010000010">
    <property type="protein sequence ID" value="KAK7910035.1"/>
    <property type="molecule type" value="Genomic_DNA"/>
</dbReference>
<evidence type="ECO:0000256" key="1">
    <source>
        <dbReference type="SAM" id="MobiDB-lite"/>
    </source>
</evidence>
<gene>
    <name evidence="3" type="ORF">WMY93_014719</name>
</gene>
<feature type="compositionally biased region" description="Basic and acidic residues" evidence="1">
    <location>
        <begin position="1"/>
        <end position="126"/>
    </location>
</feature>
<reference evidence="4" key="1">
    <citation type="submission" date="2024-04" db="EMBL/GenBank/DDBJ databases">
        <title>Salinicola lusitanus LLJ914,a marine bacterium isolated from the Okinawa Trough.</title>
        <authorList>
            <person name="Li J."/>
        </authorList>
    </citation>
    <scope>NUCLEOTIDE SEQUENCE [LARGE SCALE GENOMIC DNA]</scope>
</reference>
<keyword evidence="4" id="KW-1185">Reference proteome</keyword>
<evidence type="ECO:0000313" key="3">
    <source>
        <dbReference type="EMBL" id="KAK7910035.1"/>
    </source>
</evidence>
<organism evidence="3 4">
    <name type="scientific">Mugilogobius chulae</name>
    <name type="common">yellowstripe goby</name>
    <dbReference type="NCBI Taxonomy" id="88201"/>
    <lineage>
        <taxon>Eukaryota</taxon>
        <taxon>Metazoa</taxon>
        <taxon>Chordata</taxon>
        <taxon>Craniata</taxon>
        <taxon>Vertebrata</taxon>
        <taxon>Euteleostomi</taxon>
        <taxon>Actinopterygii</taxon>
        <taxon>Neopterygii</taxon>
        <taxon>Teleostei</taxon>
        <taxon>Neoteleostei</taxon>
        <taxon>Acanthomorphata</taxon>
        <taxon>Gobiaria</taxon>
        <taxon>Gobiiformes</taxon>
        <taxon>Gobioidei</taxon>
        <taxon>Gobiidae</taxon>
        <taxon>Gobionellinae</taxon>
        <taxon>Mugilogobius</taxon>
    </lineage>
</organism>
<sequence length="323" mass="37389">MGKGSREGSKEANKADKKEDLDKECRRERRGDEKKTKDHMIKDKKKSKEGEKGSGRGNEGEVKKRRVKEEIGQAPKDESGRRSRKDKPQEEETKKSSKERSKKEEKKEGKKVSETKEEKTRAKETEVNVVEMESIESLQEKMMRALREEETKTEGSRREEAKAEESAVRSPGGGEGKSLTDSTLHRLHGDIRISLKTDNPDVSACLLALDQLSMVYVTSQHIQRHSELITTLRQLRFYRANEAIMHKASMLYNRFKNAFLLGEGQEVVSADFLRSLLEEKEREEGQRWRETLKTEDLLQEVKRRMEHVHERKETHDTVSVESH</sequence>
<dbReference type="InterPro" id="IPR021567">
    <property type="entry name" value="LEDGF_IBD"/>
</dbReference>
<feature type="compositionally biased region" description="Basic and acidic residues" evidence="1">
    <location>
        <begin position="138"/>
        <end position="167"/>
    </location>
</feature>
<dbReference type="AlphaFoldDB" id="A0AAW0NZL3"/>
<dbReference type="InterPro" id="IPR035441">
    <property type="entry name" value="TFIIS/LEDGF_dom_sf"/>
</dbReference>
<evidence type="ECO:0000313" key="4">
    <source>
        <dbReference type="Proteomes" id="UP001460270"/>
    </source>
</evidence>
<dbReference type="Proteomes" id="UP001460270">
    <property type="component" value="Unassembled WGS sequence"/>
</dbReference>
<dbReference type="Gene3D" id="1.20.930.10">
    <property type="entry name" value="Conserved domain common to transcription factors TFIIS, elongin A, CRSP70"/>
    <property type="match status" value="1"/>
</dbReference>
<accession>A0AAW0NZL3</accession>
<feature type="region of interest" description="Disordered" evidence="1">
    <location>
        <begin position="1"/>
        <end position="182"/>
    </location>
</feature>
<comment type="caution">
    <text evidence="3">The sequence shown here is derived from an EMBL/GenBank/DDBJ whole genome shotgun (WGS) entry which is preliminary data.</text>
</comment>
<dbReference type="Pfam" id="PF11467">
    <property type="entry name" value="LEDGF"/>
    <property type="match status" value="1"/>
</dbReference>
<dbReference type="InterPro" id="IPR036218">
    <property type="entry name" value="HIVI-bd_sf"/>
</dbReference>
<feature type="domain" description="Lens epithelium-derived growth factor integrase-binding" evidence="2">
    <location>
        <begin position="182"/>
        <end position="281"/>
    </location>
</feature>